<dbReference type="EMBL" id="JAUOZU010000006">
    <property type="protein sequence ID" value="MDO6963747.1"/>
    <property type="molecule type" value="Genomic_DNA"/>
</dbReference>
<feature type="transmembrane region" description="Helical" evidence="1">
    <location>
        <begin position="47"/>
        <end position="64"/>
    </location>
</feature>
<protein>
    <submittedName>
        <fullName evidence="3">Acyltransferase</fullName>
        <ecNumber evidence="3">2.3.-.-</ecNumber>
    </submittedName>
</protein>
<dbReference type="InterPro" id="IPR002656">
    <property type="entry name" value="Acyl_transf_3_dom"/>
</dbReference>
<name>A0ABT8YJ99_9HYPH</name>
<keyword evidence="4" id="KW-1185">Reference proteome</keyword>
<dbReference type="PANTHER" id="PTHR23028:SF131">
    <property type="entry name" value="BLR2367 PROTEIN"/>
    <property type="match status" value="1"/>
</dbReference>
<feature type="transmembrane region" description="Helical" evidence="1">
    <location>
        <begin position="233"/>
        <end position="255"/>
    </location>
</feature>
<proteinExistence type="predicted"/>
<keyword evidence="3" id="KW-0012">Acyltransferase</keyword>
<organism evidence="3 4">
    <name type="scientific">Rhizobium alvei</name>
    <dbReference type="NCBI Taxonomy" id="1132659"/>
    <lineage>
        <taxon>Bacteria</taxon>
        <taxon>Pseudomonadati</taxon>
        <taxon>Pseudomonadota</taxon>
        <taxon>Alphaproteobacteria</taxon>
        <taxon>Hyphomicrobiales</taxon>
        <taxon>Rhizobiaceae</taxon>
        <taxon>Rhizobium/Agrobacterium group</taxon>
        <taxon>Rhizobium</taxon>
    </lineage>
</organism>
<evidence type="ECO:0000256" key="1">
    <source>
        <dbReference type="SAM" id="Phobius"/>
    </source>
</evidence>
<accession>A0ABT8YJ99</accession>
<dbReference type="GO" id="GO:0016746">
    <property type="term" value="F:acyltransferase activity"/>
    <property type="evidence" value="ECO:0007669"/>
    <property type="project" value="UniProtKB-KW"/>
</dbReference>
<feature type="transmembrane region" description="Helical" evidence="1">
    <location>
        <begin position="20"/>
        <end position="41"/>
    </location>
</feature>
<reference evidence="3" key="2">
    <citation type="submission" date="2023-07" db="EMBL/GenBank/DDBJ databases">
        <authorList>
            <person name="Shen H."/>
        </authorList>
    </citation>
    <scope>NUCLEOTIDE SEQUENCE</scope>
    <source>
        <strain evidence="3">TNR-22</strain>
    </source>
</reference>
<dbReference type="RefSeq" id="WP_304375659.1">
    <property type="nucleotide sequence ID" value="NZ_JAUOZU010000006.1"/>
</dbReference>
<feature type="transmembrane region" description="Helical" evidence="1">
    <location>
        <begin position="149"/>
        <end position="168"/>
    </location>
</feature>
<gene>
    <name evidence="3" type="ORF">Q4481_07240</name>
</gene>
<feature type="transmembrane region" description="Helical" evidence="1">
    <location>
        <begin position="204"/>
        <end position="221"/>
    </location>
</feature>
<keyword evidence="1" id="KW-0472">Membrane</keyword>
<feature type="transmembrane region" description="Helical" evidence="1">
    <location>
        <begin position="173"/>
        <end position="192"/>
    </location>
</feature>
<comment type="caution">
    <text evidence="3">The sequence shown here is derived from an EMBL/GenBank/DDBJ whole genome shotgun (WGS) entry which is preliminary data.</text>
</comment>
<dbReference type="EC" id="2.3.-.-" evidence="3"/>
<reference evidence="3" key="1">
    <citation type="journal article" date="2015" name="Int. J. Syst. Evol. Microbiol.">
        <title>Rhizobium alvei sp. nov., isolated from a freshwater river.</title>
        <authorList>
            <person name="Sheu S.Y."/>
            <person name="Huang H.W."/>
            <person name="Young C.C."/>
            <person name="Chen W.M."/>
        </authorList>
    </citation>
    <scope>NUCLEOTIDE SEQUENCE</scope>
    <source>
        <strain evidence="3">TNR-22</strain>
    </source>
</reference>
<feature type="transmembrane region" description="Helical" evidence="1">
    <location>
        <begin position="351"/>
        <end position="371"/>
    </location>
</feature>
<feature type="transmembrane region" description="Helical" evidence="1">
    <location>
        <begin position="261"/>
        <end position="280"/>
    </location>
</feature>
<sequence>MEKAQSQPARFTALDGLRGLLCLLVVLAHFPGLTFIHGTAFHMSGDLFVDLFFVFSGFVIVAAFEAPLANGYGLRRFLIERLGRFYPIHVAVLALFVVTELAMAPFLSTYGQTGREAFTGTNTPEAIITNLLLIHSIGLHDTITWNYPAWSLSTEWFAYLYFGFAVVFGGRNFLPWAIGGAIVSASILIFLAPQHMHSNHDFGVFRSILGFSVGAIAFRVFSELRRRIDFTAVPTSAMTALEIAVFAAMILAQIAWATSPYGAFVLVFQFMVLVVFSIGGGQVSRFLSIKPLVYLGTISLSVYVIHAWILLRFINLASILERFTGIDLVRMEIVAGERMTFFNVSRLEGTFLAIVMIALIVAVSHFTYKYIEVPGQRPFRQFAKRIATLPVAMKKPA</sequence>
<feature type="domain" description="Acyltransferase 3" evidence="2">
    <location>
        <begin position="12"/>
        <end position="363"/>
    </location>
</feature>
<dbReference type="Proteomes" id="UP001174932">
    <property type="component" value="Unassembled WGS sequence"/>
</dbReference>
<dbReference type="Pfam" id="PF01757">
    <property type="entry name" value="Acyl_transf_3"/>
    <property type="match status" value="1"/>
</dbReference>
<evidence type="ECO:0000313" key="4">
    <source>
        <dbReference type="Proteomes" id="UP001174932"/>
    </source>
</evidence>
<keyword evidence="1" id="KW-1133">Transmembrane helix</keyword>
<feature type="transmembrane region" description="Helical" evidence="1">
    <location>
        <begin position="85"/>
        <end position="107"/>
    </location>
</feature>
<evidence type="ECO:0000313" key="3">
    <source>
        <dbReference type="EMBL" id="MDO6963747.1"/>
    </source>
</evidence>
<dbReference type="PANTHER" id="PTHR23028">
    <property type="entry name" value="ACETYLTRANSFERASE"/>
    <property type="match status" value="1"/>
</dbReference>
<keyword evidence="3" id="KW-0808">Transferase</keyword>
<dbReference type="InterPro" id="IPR050879">
    <property type="entry name" value="Acyltransferase_3"/>
</dbReference>
<keyword evidence="1" id="KW-0812">Transmembrane</keyword>
<feature type="transmembrane region" description="Helical" evidence="1">
    <location>
        <begin position="292"/>
        <end position="314"/>
    </location>
</feature>
<evidence type="ECO:0000259" key="2">
    <source>
        <dbReference type="Pfam" id="PF01757"/>
    </source>
</evidence>